<dbReference type="EMBL" id="KN824867">
    <property type="protein sequence ID" value="KIK99173.1"/>
    <property type="molecule type" value="Genomic_DNA"/>
</dbReference>
<name>A0A0D0DVV4_9AGAM</name>
<dbReference type="Proteomes" id="UP000054538">
    <property type="component" value="Unassembled WGS sequence"/>
</dbReference>
<organism evidence="1 2">
    <name type="scientific">Paxillus rubicundulus Ve08.2h10</name>
    <dbReference type="NCBI Taxonomy" id="930991"/>
    <lineage>
        <taxon>Eukaryota</taxon>
        <taxon>Fungi</taxon>
        <taxon>Dikarya</taxon>
        <taxon>Basidiomycota</taxon>
        <taxon>Agaricomycotina</taxon>
        <taxon>Agaricomycetes</taxon>
        <taxon>Agaricomycetidae</taxon>
        <taxon>Boletales</taxon>
        <taxon>Paxilineae</taxon>
        <taxon>Paxillaceae</taxon>
        <taxon>Paxillus</taxon>
    </lineage>
</organism>
<dbReference type="HOGENOM" id="CLU_2886481_0_0_1"/>
<reference evidence="2" key="2">
    <citation type="submission" date="2015-01" db="EMBL/GenBank/DDBJ databases">
        <title>Evolutionary Origins and Diversification of the Mycorrhizal Mutualists.</title>
        <authorList>
            <consortium name="DOE Joint Genome Institute"/>
            <consortium name="Mycorrhizal Genomics Consortium"/>
            <person name="Kohler A."/>
            <person name="Kuo A."/>
            <person name="Nagy L.G."/>
            <person name="Floudas D."/>
            <person name="Copeland A."/>
            <person name="Barry K.W."/>
            <person name="Cichocki N."/>
            <person name="Veneault-Fourrey C."/>
            <person name="LaButti K."/>
            <person name="Lindquist E.A."/>
            <person name="Lipzen A."/>
            <person name="Lundell T."/>
            <person name="Morin E."/>
            <person name="Murat C."/>
            <person name="Riley R."/>
            <person name="Ohm R."/>
            <person name="Sun H."/>
            <person name="Tunlid A."/>
            <person name="Henrissat B."/>
            <person name="Grigoriev I.V."/>
            <person name="Hibbett D.S."/>
            <person name="Martin F."/>
        </authorList>
    </citation>
    <scope>NUCLEOTIDE SEQUENCE [LARGE SCALE GENOMIC DNA]</scope>
    <source>
        <strain evidence="2">Ve08.2h10</strain>
    </source>
</reference>
<keyword evidence="2" id="KW-1185">Reference proteome</keyword>
<protein>
    <submittedName>
        <fullName evidence="1">Uncharacterized protein</fullName>
    </submittedName>
</protein>
<sequence>MGRSLGLRSTWLERFSHPVLTTGSPELAHLNRIPNGVSQLVVSPAPVIDDGAMIHTFPFCCVH</sequence>
<gene>
    <name evidence="1" type="ORF">PAXRUDRAFT_569099</name>
</gene>
<dbReference type="AlphaFoldDB" id="A0A0D0DVV4"/>
<proteinExistence type="predicted"/>
<evidence type="ECO:0000313" key="2">
    <source>
        <dbReference type="Proteomes" id="UP000054538"/>
    </source>
</evidence>
<reference evidence="1 2" key="1">
    <citation type="submission" date="2014-04" db="EMBL/GenBank/DDBJ databases">
        <authorList>
            <consortium name="DOE Joint Genome Institute"/>
            <person name="Kuo A."/>
            <person name="Kohler A."/>
            <person name="Jargeat P."/>
            <person name="Nagy L.G."/>
            <person name="Floudas D."/>
            <person name="Copeland A."/>
            <person name="Barry K.W."/>
            <person name="Cichocki N."/>
            <person name="Veneault-Fourrey C."/>
            <person name="LaButti K."/>
            <person name="Lindquist E.A."/>
            <person name="Lipzen A."/>
            <person name="Lundell T."/>
            <person name="Morin E."/>
            <person name="Murat C."/>
            <person name="Sun H."/>
            <person name="Tunlid A."/>
            <person name="Henrissat B."/>
            <person name="Grigoriev I.V."/>
            <person name="Hibbett D.S."/>
            <person name="Martin F."/>
            <person name="Nordberg H.P."/>
            <person name="Cantor M.N."/>
            <person name="Hua S.X."/>
        </authorList>
    </citation>
    <scope>NUCLEOTIDE SEQUENCE [LARGE SCALE GENOMIC DNA]</scope>
    <source>
        <strain evidence="1 2">Ve08.2h10</strain>
    </source>
</reference>
<accession>A0A0D0DVV4</accession>
<evidence type="ECO:0000313" key="1">
    <source>
        <dbReference type="EMBL" id="KIK99173.1"/>
    </source>
</evidence>
<dbReference type="InParanoid" id="A0A0D0DVV4"/>